<sequence>MWAGSLSSAVTTSNGEISTSETTGVLRDDEQQMLTHIGSATSNSVLCRVVIRLGQNKVRLRKAVTASHCFMEVQSTHCTDSPIDFHVSKARGGSADGNGIVPNILCGYGKSTSVIPLLHFAAAG</sequence>
<dbReference type="EMBL" id="LZYO01000209">
    <property type="protein sequence ID" value="ODH25917.1"/>
    <property type="molecule type" value="Genomic_DNA"/>
</dbReference>
<evidence type="ECO:0000313" key="2">
    <source>
        <dbReference type="EMBL" id="ODH25917.1"/>
    </source>
</evidence>
<feature type="compositionally biased region" description="Polar residues" evidence="1">
    <location>
        <begin position="1"/>
        <end position="23"/>
    </location>
</feature>
<dbReference type="VEuPathDB" id="FungiDB:PABG_12070"/>
<organism evidence="2 3">
    <name type="scientific">Paracoccidioides brasiliensis</name>
    <dbReference type="NCBI Taxonomy" id="121759"/>
    <lineage>
        <taxon>Eukaryota</taxon>
        <taxon>Fungi</taxon>
        <taxon>Dikarya</taxon>
        <taxon>Ascomycota</taxon>
        <taxon>Pezizomycotina</taxon>
        <taxon>Eurotiomycetes</taxon>
        <taxon>Eurotiomycetidae</taxon>
        <taxon>Onygenales</taxon>
        <taxon>Ajellomycetaceae</taxon>
        <taxon>Paracoccidioides</taxon>
    </lineage>
</organism>
<gene>
    <name evidence="2" type="ORF">ACO22_04950</name>
</gene>
<dbReference type="AlphaFoldDB" id="A0A1D2JBW9"/>
<reference evidence="2 3" key="1">
    <citation type="submission" date="2016-06" db="EMBL/GenBank/DDBJ databases">
        <authorList>
            <person name="Kjaerup R.B."/>
            <person name="Dalgaard T.S."/>
            <person name="Juul-Madsen H.R."/>
        </authorList>
    </citation>
    <scope>NUCLEOTIDE SEQUENCE [LARGE SCALE GENOMIC DNA]</scope>
    <source>
        <strain evidence="2 3">Pb300</strain>
    </source>
</reference>
<evidence type="ECO:0000256" key="1">
    <source>
        <dbReference type="SAM" id="MobiDB-lite"/>
    </source>
</evidence>
<evidence type="ECO:0000313" key="3">
    <source>
        <dbReference type="Proteomes" id="UP000242814"/>
    </source>
</evidence>
<proteinExistence type="predicted"/>
<name>A0A1D2JBW9_PARBR</name>
<feature type="region of interest" description="Disordered" evidence="1">
    <location>
        <begin position="1"/>
        <end position="25"/>
    </location>
</feature>
<accession>A0A1D2JBW9</accession>
<comment type="caution">
    <text evidence="2">The sequence shown here is derived from an EMBL/GenBank/DDBJ whole genome shotgun (WGS) entry which is preliminary data.</text>
</comment>
<dbReference type="VEuPathDB" id="FungiDB:PADG_07228"/>
<dbReference type="Proteomes" id="UP000242814">
    <property type="component" value="Unassembled WGS sequence"/>
</dbReference>
<protein>
    <submittedName>
        <fullName evidence="2">Uncharacterized protein</fullName>
    </submittedName>
</protein>